<dbReference type="Proteomes" id="UP001596166">
    <property type="component" value="Unassembled WGS sequence"/>
</dbReference>
<sequence>MRLSVNVSGNLGDLDKLFDDYTSKAARALTDTVAKASEDMKADVRSTIRGAGLGNLGKALDSAYYPGARASLHPAAEIYVRGKARSAAKWEGVLNAFMDGATIRSGKGWLAIPTKQCPKASRGRYMTPAEVEERFGPLHSVAKGKSILLFADLVAGRSGGWRKGTAGRTAQGRTAKPVLVFVLVREANLRKRIDAASFVSRWEGQFTARVAAAIDKLGEGA</sequence>
<evidence type="ECO:0000313" key="2">
    <source>
        <dbReference type="Proteomes" id="UP001596166"/>
    </source>
</evidence>
<evidence type="ECO:0000313" key="1">
    <source>
        <dbReference type="EMBL" id="MFC5358247.1"/>
    </source>
</evidence>
<dbReference type="RefSeq" id="WP_376997965.1">
    <property type="nucleotide sequence ID" value="NZ_JBHSLC010000086.1"/>
</dbReference>
<reference evidence="2" key="1">
    <citation type="journal article" date="2019" name="Int. J. Syst. Evol. Microbiol.">
        <title>The Global Catalogue of Microorganisms (GCM) 10K type strain sequencing project: providing services to taxonomists for standard genome sequencing and annotation.</title>
        <authorList>
            <consortium name="The Broad Institute Genomics Platform"/>
            <consortium name="The Broad Institute Genome Sequencing Center for Infectious Disease"/>
            <person name="Wu L."/>
            <person name="Ma J."/>
        </authorList>
    </citation>
    <scope>NUCLEOTIDE SEQUENCE [LARGE SCALE GENOMIC DNA]</scope>
    <source>
        <strain evidence="2">CCUG 58760</strain>
    </source>
</reference>
<protein>
    <submittedName>
        <fullName evidence="1">DUF6441 family protein</fullName>
    </submittedName>
</protein>
<dbReference type="EMBL" id="JBHSLC010000086">
    <property type="protein sequence ID" value="MFC5358247.1"/>
    <property type="molecule type" value="Genomic_DNA"/>
</dbReference>
<dbReference type="Pfam" id="PF20039">
    <property type="entry name" value="DUF6441"/>
    <property type="match status" value="1"/>
</dbReference>
<comment type="caution">
    <text evidence="1">The sequence shown here is derived from an EMBL/GenBank/DDBJ whole genome shotgun (WGS) entry which is preliminary data.</text>
</comment>
<gene>
    <name evidence="1" type="ORF">ACFPMG_24990</name>
</gene>
<organism evidence="1 2">
    <name type="scientific">Azospirillum himalayense</name>
    <dbReference type="NCBI Taxonomy" id="654847"/>
    <lineage>
        <taxon>Bacteria</taxon>
        <taxon>Pseudomonadati</taxon>
        <taxon>Pseudomonadota</taxon>
        <taxon>Alphaproteobacteria</taxon>
        <taxon>Rhodospirillales</taxon>
        <taxon>Azospirillaceae</taxon>
        <taxon>Azospirillum</taxon>
    </lineage>
</organism>
<name>A0ABW0GDI0_9PROT</name>
<accession>A0ABW0GDI0</accession>
<keyword evidence="2" id="KW-1185">Reference proteome</keyword>
<dbReference type="InterPro" id="IPR045622">
    <property type="entry name" value="DUF6441"/>
</dbReference>
<proteinExistence type="predicted"/>